<dbReference type="Pfam" id="PF13085">
    <property type="entry name" value="Fer2_3"/>
    <property type="match status" value="1"/>
</dbReference>
<comment type="function">
    <text evidence="15">Iron-sulfur protein (IP) subunit of succinate dehydrogenase (SDH) that is involved in complex II of the mitochondrial electron transport chain and is responsible for transferring electrons from succinate to ubiquinone (coenzyme Q).</text>
</comment>
<proteinExistence type="inferred from homology"/>
<keyword evidence="12 15" id="KW-0411">Iron-sulfur</keyword>
<keyword evidence="13 15" id="KW-0003">3Fe-4S</keyword>
<feature type="domain" description="4Fe-4S ferredoxin-type" evidence="17">
    <location>
        <begin position="190"/>
        <end position="220"/>
    </location>
</feature>
<evidence type="ECO:0000256" key="8">
    <source>
        <dbReference type="ARBA" id="ARBA00022723"/>
    </source>
</evidence>
<dbReference type="PROSITE" id="PS00198">
    <property type="entry name" value="4FE4S_FER_1"/>
    <property type="match status" value="1"/>
</dbReference>
<dbReference type="GO" id="GO:0005743">
    <property type="term" value="C:mitochondrial inner membrane"/>
    <property type="evidence" value="ECO:0007669"/>
    <property type="project" value="UniProtKB-SubCell"/>
</dbReference>
<dbReference type="PANTHER" id="PTHR11921">
    <property type="entry name" value="SUCCINATE DEHYDROGENASE IRON-SULFUR PROTEIN"/>
    <property type="match status" value="1"/>
</dbReference>
<keyword evidence="6" id="KW-0816">Tricarboxylic acid cycle</keyword>
<dbReference type="InterPro" id="IPR017900">
    <property type="entry name" value="4Fe4S_Fe_S_CS"/>
</dbReference>
<dbReference type="PROSITE" id="PS51085">
    <property type="entry name" value="2FE2S_FER_2"/>
    <property type="match status" value="1"/>
</dbReference>
<evidence type="ECO:0000259" key="17">
    <source>
        <dbReference type="PROSITE" id="PS51379"/>
    </source>
</evidence>
<evidence type="ECO:0000256" key="3">
    <source>
        <dbReference type="ARBA" id="ARBA00009433"/>
    </source>
</evidence>
<dbReference type="PANTHER" id="PTHR11921:SF29">
    <property type="entry name" value="SUCCINATE DEHYDROGENASE [UBIQUINONE] IRON-SULFUR SUBUNIT, MITOCHONDRIAL"/>
    <property type="match status" value="1"/>
</dbReference>
<dbReference type="GO" id="GO:0051538">
    <property type="term" value="F:3 iron, 4 sulfur cluster binding"/>
    <property type="evidence" value="ECO:0007669"/>
    <property type="project" value="UniProtKB-KW"/>
</dbReference>
<evidence type="ECO:0000256" key="15">
    <source>
        <dbReference type="RuleBase" id="RU361237"/>
    </source>
</evidence>
<comment type="pathway">
    <text evidence="2 15">Carbohydrate metabolism; tricarboxylic acid cycle; fumarate from succinate (eukaryal route): step 1/1.</text>
</comment>
<keyword evidence="18" id="KW-0830">Ubiquinone</keyword>
<keyword evidence="15" id="KW-0472">Membrane</keyword>
<keyword evidence="7 15" id="KW-0001">2Fe-2S</keyword>
<dbReference type="GeneID" id="63660938"/>
<keyword evidence="15" id="KW-0999">Mitochondrion inner membrane</keyword>
<dbReference type="GO" id="GO:0009055">
    <property type="term" value="F:electron transfer activity"/>
    <property type="evidence" value="ECO:0007669"/>
    <property type="project" value="InterPro"/>
</dbReference>
<keyword evidence="11 15" id="KW-0408">Iron</keyword>
<evidence type="ECO:0000256" key="4">
    <source>
        <dbReference type="ARBA" id="ARBA00022448"/>
    </source>
</evidence>
<dbReference type="GO" id="GO:0008177">
    <property type="term" value="F:succinate dehydrogenase (quinone) activity"/>
    <property type="evidence" value="ECO:0007669"/>
    <property type="project" value="UniProtKB-EC"/>
</dbReference>
<keyword evidence="10" id="KW-0560">Oxidoreductase</keyword>
<keyword evidence="8 15" id="KW-0479">Metal-binding</keyword>
<dbReference type="PROSITE" id="PS00197">
    <property type="entry name" value="2FE2S_FER_1"/>
    <property type="match status" value="1"/>
</dbReference>
<evidence type="ECO:0000256" key="2">
    <source>
        <dbReference type="ARBA" id="ARBA00004788"/>
    </source>
</evidence>
<comment type="cofactor">
    <cofactor evidence="15">
        <name>[4Fe-4S] cluster</name>
        <dbReference type="ChEBI" id="CHEBI:49883"/>
    </cofactor>
    <text evidence="15">Binds 1 [4Fe-4S] cluster.</text>
</comment>
<dbReference type="InterPro" id="IPR025192">
    <property type="entry name" value="Succ_DH/fum_Rdtase_N"/>
</dbReference>
<dbReference type="Gene3D" id="1.10.1060.10">
    <property type="entry name" value="Alpha-helical ferredoxin"/>
    <property type="match status" value="1"/>
</dbReference>
<evidence type="ECO:0000256" key="11">
    <source>
        <dbReference type="ARBA" id="ARBA00023004"/>
    </source>
</evidence>
<comment type="subcellular location">
    <subcellularLocation>
        <location evidence="1 15">Mitochondrion inner membrane</location>
        <topology evidence="1 15">Peripheral membrane protein</topology>
        <orientation evidence="1 15">Matrix side</orientation>
    </subcellularLocation>
</comment>
<dbReference type="Gene3D" id="3.10.20.30">
    <property type="match status" value="1"/>
</dbReference>
<keyword evidence="4" id="KW-0813">Transport</keyword>
<dbReference type="InterPro" id="IPR001041">
    <property type="entry name" value="2Fe-2S_ferredoxin-type"/>
</dbReference>
<protein>
    <recommendedName>
        <fullName evidence="15">Succinate dehydrogenase [ubiquinone] iron-sulfur subunit, mitochondrial</fullName>
        <ecNumber evidence="15">1.3.5.1</ecNumber>
    </recommendedName>
</protein>
<keyword evidence="5 15" id="KW-0004">4Fe-4S</keyword>
<evidence type="ECO:0000256" key="10">
    <source>
        <dbReference type="ARBA" id="ARBA00023002"/>
    </source>
</evidence>
<dbReference type="Pfam" id="PF13534">
    <property type="entry name" value="Fer4_17"/>
    <property type="match status" value="1"/>
</dbReference>
<dbReference type="RefSeq" id="YP_010049263.1">
    <property type="nucleotide sequence ID" value="NC_054363.1"/>
</dbReference>
<sequence length="288" mass="34126">MNSFYNLFLFQSKFQGLRSFFSGFVDLFRANYLSYRIYRYDPYVSVEPWIQTYLVFNRDQYSMLLDNLFLLKNLKDNSLSFRRSCREGVCGSCAMNINGQNTLACTYVIKNKFSFLSSIRIFPLPHLPVIKDLIVSMKHFYLQYRSIDPYLKKLPFNTIFFHVRDRILNLTNSNIQLNIFRATKEFIQFDRRMLDGLYECILCACCSTSCPSYWWNQDRYLGPAVLLQSYRWIIDSRDDFFFDRLNQIDDAYKIGRCHSILNCVSSCPKGLNPAEAISNSRFLLELYK</sequence>
<dbReference type="UniPathway" id="UPA00223">
    <property type="reaction ID" value="UER01006"/>
</dbReference>
<dbReference type="SUPFAM" id="SSF54292">
    <property type="entry name" value="2Fe-2S ferredoxin-like"/>
    <property type="match status" value="1"/>
</dbReference>
<keyword evidence="15 18" id="KW-0496">Mitochondrion</keyword>
<dbReference type="GO" id="GO:0006099">
    <property type="term" value="P:tricarboxylic acid cycle"/>
    <property type="evidence" value="ECO:0007669"/>
    <property type="project" value="UniProtKB-UniPathway"/>
</dbReference>
<dbReference type="InterPro" id="IPR036010">
    <property type="entry name" value="2Fe-2S_ferredoxin-like_sf"/>
</dbReference>
<feature type="domain" description="2Fe-2S ferredoxin-type" evidence="16">
    <location>
        <begin position="50"/>
        <end position="127"/>
    </location>
</feature>
<dbReference type="InterPro" id="IPR009051">
    <property type="entry name" value="Helical_ferredxn"/>
</dbReference>
<reference evidence="18" key="1">
    <citation type="journal article" date="2021" name="Genome Biol.">
        <title>Evolutionary history of mitochondrial genomes in Discoba, including the extreme halophile Pleurostomum flabellatum (Heterolobosea).</title>
        <authorList>
            <person name="Ettahi K."/>
            <person name="Lhee D.H."/>
            <person name="Sung J.Y."/>
            <person name="Simpson A.G.B."/>
            <person name="Park J.S."/>
            <person name="Yoon H.S."/>
        </authorList>
    </citation>
    <scope>NUCLEOTIDE SEQUENCE</scope>
</reference>
<evidence type="ECO:0000256" key="13">
    <source>
        <dbReference type="ARBA" id="ARBA00023291"/>
    </source>
</evidence>
<comment type="cofactor">
    <cofactor evidence="15">
        <name>[2Fe-2S] cluster</name>
        <dbReference type="ChEBI" id="CHEBI:190135"/>
    </cofactor>
    <text evidence="15">Binds 1 [2Fe-2S] cluster.</text>
</comment>
<dbReference type="SUPFAM" id="SSF46548">
    <property type="entry name" value="alpha-helical ferredoxin"/>
    <property type="match status" value="1"/>
</dbReference>
<dbReference type="EMBL" id="MT843578">
    <property type="protein sequence ID" value="QPL15604.1"/>
    <property type="molecule type" value="Genomic_DNA"/>
</dbReference>
<dbReference type="InterPro" id="IPR017896">
    <property type="entry name" value="4Fe4S_Fe-S-bd"/>
</dbReference>
<gene>
    <name evidence="18" type="primary">sdh2</name>
</gene>
<dbReference type="AlphaFoldDB" id="A0A7T0M4R3"/>
<organism evidence="18">
    <name type="scientific">Pleurostomum flabellatum</name>
    <dbReference type="NCBI Taxonomy" id="405751"/>
    <lineage>
        <taxon>Eukaryota</taxon>
        <taxon>Discoba</taxon>
        <taxon>Heterolobosea</taxon>
        <taxon>Tulamoebidae</taxon>
        <taxon>Pleurostomum</taxon>
    </lineage>
</organism>
<dbReference type="CDD" id="cd00207">
    <property type="entry name" value="fer2"/>
    <property type="match status" value="1"/>
</dbReference>
<evidence type="ECO:0000256" key="12">
    <source>
        <dbReference type="ARBA" id="ARBA00023014"/>
    </source>
</evidence>
<evidence type="ECO:0000313" key="18">
    <source>
        <dbReference type="EMBL" id="QPL15604.1"/>
    </source>
</evidence>
<dbReference type="GO" id="GO:0022904">
    <property type="term" value="P:respiratory electron transport chain"/>
    <property type="evidence" value="ECO:0007669"/>
    <property type="project" value="TreeGrafter"/>
</dbReference>
<dbReference type="GO" id="GO:0051539">
    <property type="term" value="F:4 iron, 4 sulfur cluster binding"/>
    <property type="evidence" value="ECO:0007669"/>
    <property type="project" value="UniProtKB-KW"/>
</dbReference>
<name>A0A7T0M4R3_9EUKA</name>
<accession>A0A7T0M4R3</accession>
<dbReference type="InterPro" id="IPR012675">
    <property type="entry name" value="Beta-grasp_dom_sf"/>
</dbReference>
<keyword evidence="9" id="KW-0249">Electron transport</keyword>
<dbReference type="FunFam" id="1.10.1060.10:FF:000001">
    <property type="entry name" value="Succinate dehydrogenase iron-sulfur subunit SdhB"/>
    <property type="match status" value="1"/>
</dbReference>
<dbReference type="InterPro" id="IPR006058">
    <property type="entry name" value="2Fe2S_fd_BS"/>
</dbReference>
<evidence type="ECO:0000256" key="5">
    <source>
        <dbReference type="ARBA" id="ARBA00022485"/>
    </source>
</evidence>
<dbReference type="PROSITE" id="PS51379">
    <property type="entry name" value="4FE4S_FER_2"/>
    <property type="match status" value="1"/>
</dbReference>
<geneLocation type="mitochondrion" evidence="18"/>
<dbReference type="GO" id="GO:0046872">
    <property type="term" value="F:metal ion binding"/>
    <property type="evidence" value="ECO:0007669"/>
    <property type="project" value="UniProtKB-KW"/>
</dbReference>
<evidence type="ECO:0000256" key="7">
    <source>
        <dbReference type="ARBA" id="ARBA00022714"/>
    </source>
</evidence>
<comment type="similarity">
    <text evidence="3 15">Belongs to the succinate dehydrogenase/fumarate reductase iron-sulfur protein family.</text>
</comment>
<evidence type="ECO:0000256" key="14">
    <source>
        <dbReference type="ARBA" id="ARBA00049220"/>
    </source>
</evidence>
<dbReference type="EC" id="1.3.5.1" evidence="15"/>
<dbReference type="GO" id="GO:0051537">
    <property type="term" value="F:2 iron, 2 sulfur cluster binding"/>
    <property type="evidence" value="ECO:0007669"/>
    <property type="project" value="UniProtKB-KW"/>
</dbReference>
<dbReference type="InterPro" id="IPR004489">
    <property type="entry name" value="Succ_DH/fum_Rdtase_Fe-S"/>
</dbReference>
<evidence type="ECO:0000256" key="9">
    <source>
        <dbReference type="ARBA" id="ARBA00022982"/>
    </source>
</evidence>
<dbReference type="InterPro" id="IPR050573">
    <property type="entry name" value="SDH/FRD_Iron-Sulfur"/>
</dbReference>
<comment type="catalytic activity">
    <reaction evidence="14">
        <text>a quinone + succinate = fumarate + a quinol</text>
        <dbReference type="Rhea" id="RHEA:40523"/>
        <dbReference type="ChEBI" id="CHEBI:24646"/>
        <dbReference type="ChEBI" id="CHEBI:29806"/>
        <dbReference type="ChEBI" id="CHEBI:30031"/>
        <dbReference type="ChEBI" id="CHEBI:132124"/>
        <dbReference type="EC" id="1.3.5.1"/>
    </reaction>
</comment>
<evidence type="ECO:0000256" key="6">
    <source>
        <dbReference type="ARBA" id="ARBA00022532"/>
    </source>
</evidence>
<comment type="cofactor">
    <cofactor evidence="15">
        <name>[3Fe-4S] cluster</name>
        <dbReference type="ChEBI" id="CHEBI:21137"/>
    </cofactor>
    <text evidence="15">Binds 1 [3Fe-4S] cluster.</text>
</comment>
<evidence type="ECO:0000259" key="16">
    <source>
        <dbReference type="PROSITE" id="PS51085"/>
    </source>
</evidence>
<dbReference type="NCBIfam" id="TIGR00384">
    <property type="entry name" value="dhsB"/>
    <property type="match status" value="1"/>
</dbReference>
<evidence type="ECO:0000256" key="1">
    <source>
        <dbReference type="ARBA" id="ARBA00004443"/>
    </source>
</evidence>